<accession>A0AAW2YZJ8</accession>
<dbReference type="InterPro" id="IPR036812">
    <property type="entry name" value="NAD(P)_OxRdtase_dom_sf"/>
</dbReference>
<evidence type="ECO:0000313" key="2">
    <source>
        <dbReference type="EMBL" id="KAL0482175.1"/>
    </source>
</evidence>
<dbReference type="PANTHER" id="PTHR43827">
    <property type="entry name" value="2,5-DIKETO-D-GLUCONIC ACID REDUCTASE"/>
    <property type="match status" value="1"/>
</dbReference>
<dbReference type="CDD" id="cd19071">
    <property type="entry name" value="AKR_AKR1-5-like"/>
    <property type="match status" value="1"/>
</dbReference>
<dbReference type="Pfam" id="PF00248">
    <property type="entry name" value="Aldo_ket_red"/>
    <property type="match status" value="1"/>
</dbReference>
<dbReference type="InterPro" id="IPR020471">
    <property type="entry name" value="AKR"/>
</dbReference>
<keyword evidence="3" id="KW-1185">Reference proteome</keyword>
<dbReference type="AlphaFoldDB" id="A0AAW2YZJ8"/>
<sequence>MSLHHYTGVIASNVQTVMPPIMYGTAWKKENTTLLVIAAVLAGFKGIDTACQPMHYREDLVGNAVTELGKSFGKKRESLFIQTKFTLVEGQDPKSIPYDPKAPIPEQVKQSIQVSLKNLGTNYIDSYVLHGPYDKHEDNMLAWGVLEQHHKNGILKQIGLSNVYELDVLKKIYSDAQIKPSVLQNRFYKDTNFDKEIREFCKSNNIQYQSFWTLSHNPELINNTELKAVAAELNKSPQQIFYRAVMDLGIVPLDGTTNPKHMLEDLEVPLLSPVIDRIPTVKKVIA</sequence>
<dbReference type="GO" id="GO:0016491">
    <property type="term" value="F:oxidoreductase activity"/>
    <property type="evidence" value="ECO:0007669"/>
    <property type="project" value="InterPro"/>
</dbReference>
<organism evidence="2 3">
    <name type="scientific">Acrasis kona</name>
    <dbReference type="NCBI Taxonomy" id="1008807"/>
    <lineage>
        <taxon>Eukaryota</taxon>
        <taxon>Discoba</taxon>
        <taxon>Heterolobosea</taxon>
        <taxon>Tetramitia</taxon>
        <taxon>Eutetramitia</taxon>
        <taxon>Acrasidae</taxon>
        <taxon>Acrasis</taxon>
    </lineage>
</organism>
<dbReference type="SUPFAM" id="SSF51430">
    <property type="entry name" value="NAD(P)-linked oxidoreductase"/>
    <property type="match status" value="1"/>
</dbReference>
<comment type="caution">
    <text evidence="2">The sequence shown here is derived from an EMBL/GenBank/DDBJ whole genome shotgun (WGS) entry which is preliminary data.</text>
</comment>
<evidence type="ECO:0000259" key="1">
    <source>
        <dbReference type="Pfam" id="PF00248"/>
    </source>
</evidence>
<reference evidence="2 3" key="1">
    <citation type="submission" date="2024-03" db="EMBL/GenBank/DDBJ databases">
        <title>The Acrasis kona genome and developmental transcriptomes reveal deep origins of eukaryotic multicellular pathways.</title>
        <authorList>
            <person name="Sheikh S."/>
            <person name="Fu C.-J."/>
            <person name="Brown M.W."/>
            <person name="Baldauf S.L."/>
        </authorList>
    </citation>
    <scope>NUCLEOTIDE SEQUENCE [LARGE SCALE GENOMIC DNA]</scope>
    <source>
        <strain evidence="2 3">ATCC MYA-3509</strain>
    </source>
</reference>
<dbReference type="PRINTS" id="PR00069">
    <property type="entry name" value="ALDKETRDTASE"/>
</dbReference>
<dbReference type="EMBL" id="JAOPGA020000821">
    <property type="protein sequence ID" value="KAL0482175.1"/>
    <property type="molecule type" value="Genomic_DNA"/>
</dbReference>
<dbReference type="Proteomes" id="UP001431209">
    <property type="component" value="Unassembled WGS sequence"/>
</dbReference>
<protein>
    <submittedName>
        <fullName evidence="2">Oxidoreductase</fullName>
    </submittedName>
</protein>
<gene>
    <name evidence="2" type="ORF">AKO1_013347</name>
</gene>
<evidence type="ECO:0000313" key="3">
    <source>
        <dbReference type="Proteomes" id="UP001431209"/>
    </source>
</evidence>
<feature type="domain" description="NADP-dependent oxidoreductase" evidence="1">
    <location>
        <begin position="29"/>
        <end position="266"/>
    </location>
</feature>
<proteinExistence type="predicted"/>
<dbReference type="PANTHER" id="PTHR43827:SF8">
    <property type="entry name" value="ALDO_KETO REDUCTASE FAMILY PROTEIN"/>
    <property type="match status" value="1"/>
</dbReference>
<dbReference type="InterPro" id="IPR023210">
    <property type="entry name" value="NADP_OxRdtase_dom"/>
</dbReference>
<name>A0AAW2YZJ8_9EUKA</name>
<dbReference type="Gene3D" id="3.20.20.100">
    <property type="entry name" value="NADP-dependent oxidoreductase domain"/>
    <property type="match status" value="1"/>
</dbReference>